<reference evidence="2" key="1">
    <citation type="submission" date="2021-09" db="EMBL/GenBank/DDBJ databases">
        <title>Network and meta-omics reveal the key degrader and cooperation patterns in an efficient 1,4-dioxane-degrading microbial community.</title>
        <authorList>
            <person name="Dai C."/>
        </authorList>
    </citation>
    <scope>NUCLEOTIDE SEQUENCE</scope>
    <source>
        <strain evidence="2">ZM13</strain>
    </source>
</reference>
<proteinExistence type="predicted"/>
<dbReference type="EMBL" id="CP083239">
    <property type="protein sequence ID" value="UOK72964.1"/>
    <property type="molecule type" value="Genomic_DNA"/>
</dbReference>
<evidence type="ECO:0000256" key="1">
    <source>
        <dbReference type="SAM" id="MobiDB-lite"/>
    </source>
</evidence>
<organism evidence="2 3">
    <name type="scientific">Ancylobacter polymorphus</name>
    <dbReference type="NCBI Taxonomy" id="223390"/>
    <lineage>
        <taxon>Bacteria</taxon>
        <taxon>Pseudomonadati</taxon>
        <taxon>Pseudomonadota</taxon>
        <taxon>Alphaproteobacteria</taxon>
        <taxon>Hyphomicrobiales</taxon>
        <taxon>Xanthobacteraceae</taxon>
        <taxon>Ancylobacter</taxon>
    </lineage>
</organism>
<name>A0A9E7A8W8_9HYPH</name>
<protein>
    <submittedName>
        <fullName evidence="2">Uncharacterized protein</fullName>
    </submittedName>
</protein>
<dbReference type="KEGG" id="apol:K9D25_09835"/>
<dbReference type="Proteomes" id="UP000831684">
    <property type="component" value="Chromosome"/>
</dbReference>
<sequence>MRSMLRSSSSFQSSLAGRLMLPVGFALAVAVGTYVVAEDSGYLRGKAEQAGAQQAQESVKTLARLVAQPVDLAEEPSDKGDQLDIPTMIRAIEPGAVYKPPQKAAKPAAPSAATRTTHAGAAPLSSDITVADLPAGVERFDQCGARCDSRDPMVRNAPAPVAGSAAPAATAPAAAPASVGRPLDLAAAEPGVLPPAPVVARESEKKEGFLGLPPIPTATEIVDRTVEGTSRAYDGMKQAVNGALDLWR</sequence>
<evidence type="ECO:0000313" key="2">
    <source>
        <dbReference type="EMBL" id="UOK72964.1"/>
    </source>
</evidence>
<evidence type="ECO:0000313" key="3">
    <source>
        <dbReference type="Proteomes" id="UP000831684"/>
    </source>
</evidence>
<feature type="region of interest" description="Disordered" evidence="1">
    <location>
        <begin position="100"/>
        <end position="120"/>
    </location>
</feature>
<dbReference type="AlphaFoldDB" id="A0A9E7A8W8"/>
<accession>A0A9E7A8W8</accession>
<dbReference type="RefSeq" id="WP_244450657.1">
    <property type="nucleotide sequence ID" value="NZ_CP083239.1"/>
</dbReference>
<gene>
    <name evidence="2" type="ORF">K9D25_09835</name>
</gene>
<feature type="compositionally biased region" description="Low complexity" evidence="1">
    <location>
        <begin position="100"/>
        <end position="113"/>
    </location>
</feature>